<keyword evidence="1" id="KW-0472">Membrane</keyword>
<protein>
    <submittedName>
        <fullName evidence="2">Uncharacterized protein</fullName>
    </submittedName>
</protein>
<dbReference type="AlphaFoldDB" id="A0A7C9AIW5"/>
<keyword evidence="1" id="KW-0812">Transmembrane</keyword>
<evidence type="ECO:0000313" key="2">
    <source>
        <dbReference type="EMBL" id="MBA4667850.1"/>
    </source>
</evidence>
<proteinExistence type="predicted"/>
<keyword evidence="1" id="KW-1133">Transmembrane helix</keyword>
<accession>A0A7C9AIW5</accession>
<evidence type="ECO:0000256" key="1">
    <source>
        <dbReference type="SAM" id="Phobius"/>
    </source>
</evidence>
<reference evidence="2" key="1">
    <citation type="journal article" date="2013" name="J. Plant Res.">
        <title>Effect of fungi and light on seed germination of three Opuntia species from semiarid lands of central Mexico.</title>
        <authorList>
            <person name="Delgado-Sanchez P."/>
            <person name="Jimenez-Bremont J.F."/>
            <person name="Guerrero-Gonzalez Mde L."/>
            <person name="Flores J."/>
        </authorList>
    </citation>
    <scope>NUCLEOTIDE SEQUENCE</scope>
    <source>
        <tissue evidence="2">Cladode</tissue>
    </source>
</reference>
<organism evidence="2">
    <name type="scientific">Opuntia streptacantha</name>
    <name type="common">Prickly pear cactus</name>
    <name type="synonym">Opuntia cardona</name>
    <dbReference type="NCBI Taxonomy" id="393608"/>
    <lineage>
        <taxon>Eukaryota</taxon>
        <taxon>Viridiplantae</taxon>
        <taxon>Streptophyta</taxon>
        <taxon>Embryophyta</taxon>
        <taxon>Tracheophyta</taxon>
        <taxon>Spermatophyta</taxon>
        <taxon>Magnoliopsida</taxon>
        <taxon>eudicotyledons</taxon>
        <taxon>Gunneridae</taxon>
        <taxon>Pentapetalae</taxon>
        <taxon>Caryophyllales</taxon>
        <taxon>Cactineae</taxon>
        <taxon>Cactaceae</taxon>
        <taxon>Opuntioideae</taxon>
        <taxon>Opuntia</taxon>
    </lineage>
</organism>
<dbReference type="EMBL" id="GISG01237223">
    <property type="protein sequence ID" value="MBA4667849.1"/>
    <property type="molecule type" value="Transcribed_RNA"/>
</dbReference>
<dbReference type="EMBL" id="GISG01237224">
    <property type="protein sequence ID" value="MBA4667850.1"/>
    <property type="molecule type" value="Transcribed_RNA"/>
</dbReference>
<reference evidence="2" key="2">
    <citation type="submission" date="2020-07" db="EMBL/GenBank/DDBJ databases">
        <authorList>
            <person name="Vera ALvarez R."/>
            <person name="Arias-Moreno D.M."/>
            <person name="Jimenez-Jacinto V."/>
            <person name="Jimenez-Bremont J.F."/>
            <person name="Swaminathan K."/>
            <person name="Moose S.P."/>
            <person name="Guerrero-Gonzalez M.L."/>
            <person name="Marino-Ramirez L."/>
            <person name="Landsman D."/>
            <person name="Rodriguez-Kessler M."/>
            <person name="Delgado-Sanchez P."/>
        </authorList>
    </citation>
    <scope>NUCLEOTIDE SEQUENCE</scope>
    <source>
        <tissue evidence="2">Cladode</tissue>
    </source>
</reference>
<sequence>MKGCIQQRLNVETLGYAWMGYLQGRSMQSNLAENLLLYIPMGLVVVVALVLATRRKSYWRSGWLHVTLSSGMLELGAQTLISHRNKNVIKVVQSRCEHQIRLSQSHCHLVIMICLIKTLKFIQITKMCVLHILGRNSLYTKLHIAEWEIKAMT</sequence>
<feature type="transmembrane region" description="Helical" evidence="1">
    <location>
        <begin position="35"/>
        <end position="52"/>
    </location>
</feature>
<name>A0A7C9AIW5_OPUST</name>